<feature type="chain" id="PRO_5043955264" description="Glycine-rich protein" evidence="2">
    <location>
        <begin position="27"/>
        <end position="121"/>
    </location>
</feature>
<comment type="caution">
    <text evidence="3">The sequence shown here is derived from an EMBL/GenBank/DDBJ whole genome shotgun (WGS) entry which is preliminary data.</text>
</comment>
<feature type="compositionally biased region" description="Polar residues" evidence="1">
    <location>
        <begin position="109"/>
        <end position="121"/>
    </location>
</feature>
<feature type="compositionally biased region" description="Polar residues" evidence="1">
    <location>
        <begin position="61"/>
        <end position="75"/>
    </location>
</feature>
<dbReference type="EMBL" id="BPVZ01001645">
    <property type="protein sequence ID" value="GKV53640.1"/>
    <property type="molecule type" value="Genomic_DNA"/>
</dbReference>
<sequence length="121" mass="12497">MMASAKYFSFLLVILFLNSSFVEIEARDPFNIMVVSQKYAGGKVGGFLDGLCLGAIKQSGPSPGQGNNYPYSQTLGGIKGGPSPGQGNKFTDSQTLGGIKGGPSPGQGNKFTDSQTLGGIK</sequence>
<evidence type="ECO:0000313" key="3">
    <source>
        <dbReference type="EMBL" id="GKV53640.1"/>
    </source>
</evidence>
<evidence type="ECO:0008006" key="5">
    <source>
        <dbReference type="Google" id="ProtNLM"/>
    </source>
</evidence>
<proteinExistence type="predicted"/>
<name>A0AAV5MUH1_9ROSI</name>
<dbReference type="GO" id="GO:0050793">
    <property type="term" value="P:regulation of developmental process"/>
    <property type="evidence" value="ECO:0007669"/>
    <property type="project" value="InterPro"/>
</dbReference>
<evidence type="ECO:0000313" key="4">
    <source>
        <dbReference type="Proteomes" id="UP001054252"/>
    </source>
</evidence>
<protein>
    <recommendedName>
        <fullName evidence="5">Glycine-rich protein</fullName>
    </recommendedName>
</protein>
<keyword evidence="2" id="KW-0732">Signal</keyword>
<dbReference type="InterPro" id="IPR044700">
    <property type="entry name" value="PIP2/PIPL1"/>
</dbReference>
<dbReference type="PANTHER" id="PTHR34663">
    <property type="entry name" value="OS06G0637400 PROTEIN"/>
    <property type="match status" value="1"/>
</dbReference>
<evidence type="ECO:0000256" key="2">
    <source>
        <dbReference type="SAM" id="SignalP"/>
    </source>
</evidence>
<keyword evidence="4" id="KW-1185">Reference proteome</keyword>
<feature type="signal peptide" evidence="2">
    <location>
        <begin position="1"/>
        <end position="26"/>
    </location>
</feature>
<dbReference type="Proteomes" id="UP001054252">
    <property type="component" value="Unassembled WGS sequence"/>
</dbReference>
<reference evidence="3 4" key="1">
    <citation type="journal article" date="2021" name="Commun. Biol.">
        <title>The genome of Shorea leprosula (Dipterocarpaceae) highlights the ecological relevance of drought in aseasonal tropical rainforests.</title>
        <authorList>
            <person name="Ng K.K.S."/>
            <person name="Kobayashi M.J."/>
            <person name="Fawcett J.A."/>
            <person name="Hatakeyama M."/>
            <person name="Paape T."/>
            <person name="Ng C.H."/>
            <person name="Ang C.C."/>
            <person name="Tnah L.H."/>
            <person name="Lee C.T."/>
            <person name="Nishiyama T."/>
            <person name="Sese J."/>
            <person name="O'Brien M.J."/>
            <person name="Copetti D."/>
            <person name="Mohd Noor M.I."/>
            <person name="Ong R.C."/>
            <person name="Putra M."/>
            <person name="Sireger I.Z."/>
            <person name="Indrioko S."/>
            <person name="Kosugi Y."/>
            <person name="Izuno A."/>
            <person name="Isagi Y."/>
            <person name="Lee S.L."/>
            <person name="Shimizu K.K."/>
        </authorList>
    </citation>
    <scope>NUCLEOTIDE SEQUENCE [LARGE SCALE GENOMIC DNA]</scope>
    <source>
        <strain evidence="3">214</strain>
    </source>
</reference>
<feature type="non-terminal residue" evidence="3">
    <location>
        <position position="121"/>
    </location>
</feature>
<dbReference type="PANTHER" id="PTHR34663:SF21">
    <property type="entry name" value="PROTEIN, PUTATIVE-RELATED"/>
    <property type="match status" value="1"/>
</dbReference>
<dbReference type="GO" id="GO:0045087">
    <property type="term" value="P:innate immune response"/>
    <property type="evidence" value="ECO:0007669"/>
    <property type="project" value="InterPro"/>
</dbReference>
<accession>A0AAV5MUH1</accession>
<organism evidence="3 4">
    <name type="scientific">Rubroshorea leprosula</name>
    <dbReference type="NCBI Taxonomy" id="152421"/>
    <lineage>
        <taxon>Eukaryota</taxon>
        <taxon>Viridiplantae</taxon>
        <taxon>Streptophyta</taxon>
        <taxon>Embryophyta</taxon>
        <taxon>Tracheophyta</taxon>
        <taxon>Spermatophyta</taxon>
        <taxon>Magnoliopsida</taxon>
        <taxon>eudicotyledons</taxon>
        <taxon>Gunneridae</taxon>
        <taxon>Pentapetalae</taxon>
        <taxon>rosids</taxon>
        <taxon>malvids</taxon>
        <taxon>Malvales</taxon>
        <taxon>Dipterocarpaceae</taxon>
        <taxon>Rubroshorea</taxon>
    </lineage>
</organism>
<gene>
    <name evidence="3" type="ORF">SLEP1_g60157</name>
</gene>
<evidence type="ECO:0000256" key="1">
    <source>
        <dbReference type="SAM" id="MobiDB-lite"/>
    </source>
</evidence>
<feature type="region of interest" description="Disordered" evidence="1">
    <location>
        <begin position="61"/>
        <end position="121"/>
    </location>
</feature>
<dbReference type="AlphaFoldDB" id="A0AAV5MUH1"/>